<comment type="similarity">
    <text evidence="1">Belongs to the short-chain dehydrogenases/reductases (SDR) family.</text>
</comment>
<dbReference type="OrthoDB" id="7289984at2759"/>
<evidence type="ECO:0000313" key="4">
    <source>
        <dbReference type="Proteomes" id="UP000799750"/>
    </source>
</evidence>
<dbReference type="GO" id="GO:0005737">
    <property type="term" value="C:cytoplasm"/>
    <property type="evidence" value="ECO:0007669"/>
    <property type="project" value="TreeGrafter"/>
</dbReference>
<reference evidence="3" key="1">
    <citation type="journal article" date="2020" name="Stud. Mycol.">
        <title>101 Dothideomycetes genomes: a test case for predicting lifestyles and emergence of pathogens.</title>
        <authorList>
            <person name="Haridas S."/>
            <person name="Albert R."/>
            <person name="Binder M."/>
            <person name="Bloem J."/>
            <person name="Labutti K."/>
            <person name="Salamov A."/>
            <person name="Andreopoulos B."/>
            <person name="Baker S."/>
            <person name="Barry K."/>
            <person name="Bills G."/>
            <person name="Bluhm B."/>
            <person name="Cannon C."/>
            <person name="Castanera R."/>
            <person name="Culley D."/>
            <person name="Daum C."/>
            <person name="Ezra D."/>
            <person name="Gonzalez J."/>
            <person name="Henrissat B."/>
            <person name="Kuo A."/>
            <person name="Liang C."/>
            <person name="Lipzen A."/>
            <person name="Lutzoni F."/>
            <person name="Magnuson J."/>
            <person name="Mondo S."/>
            <person name="Nolan M."/>
            <person name="Ohm R."/>
            <person name="Pangilinan J."/>
            <person name="Park H.-J."/>
            <person name="Ramirez L."/>
            <person name="Alfaro M."/>
            <person name="Sun H."/>
            <person name="Tritt A."/>
            <person name="Yoshinaga Y."/>
            <person name="Zwiers L.-H."/>
            <person name="Turgeon B."/>
            <person name="Goodwin S."/>
            <person name="Spatafora J."/>
            <person name="Crous P."/>
            <person name="Grigoriev I."/>
        </authorList>
    </citation>
    <scope>NUCLEOTIDE SEQUENCE</scope>
    <source>
        <strain evidence="3">CBS 269.34</strain>
    </source>
</reference>
<dbReference type="GO" id="GO:0016491">
    <property type="term" value="F:oxidoreductase activity"/>
    <property type="evidence" value="ECO:0007669"/>
    <property type="project" value="TreeGrafter"/>
</dbReference>
<dbReference type="InterPro" id="IPR002347">
    <property type="entry name" value="SDR_fam"/>
</dbReference>
<organism evidence="3 4">
    <name type="scientific">Lophium mytilinum</name>
    <dbReference type="NCBI Taxonomy" id="390894"/>
    <lineage>
        <taxon>Eukaryota</taxon>
        <taxon>Fungi</taxon>
        <taxon>Dikarya</taxon>
        <taxon>Ascomycota</taxon>
        <taxon>Pezizomycotina</taxon>
        <taxon>Dothideomycetes</taxon>
        <taxon>Pleosporomycetidae</taxon>
        <taxon>Mytilinidiales</taxon>
        <taxon>Mytilinidiaceae</taxon>
        <taxon>Lophium</taxon>
    </lineage>
</organism>
<gene>
    <name evidence="3" type="ORF">BU16DRAFT_580785</name>
</gene>
<dbReference type="PANTHER" id="PTHR43544:SF36">
    <property type="entry name" value="CHAIN OXIDOREDUCTASE (CSGA), PUTATIVE (AFU_ORTHOLOGUE AFUA_4G00910)-RELATED"/>
    <property type="match status" value="1"/>
</dbReference>
<dbReference type="PANTHER" id="PTHR43544">
    <property type="entry name" value="SHORT-CHAIN DEHYDROGENASE/REDUCTASE"/>
    <property type="match status" value="1"/>
</dbReference>
<dbReference type="Proteomes" id="UP000799750">
    <property type="component" value="Unassembled WGS sequence"/>
</dbReference>
<dbReference type="InterPro" id="IPR020904">
    <property type="entry name" value="Sc_DH/Rdtase_CS"/>
</dbReference>
<dbReference type="PRINTS" id="PR00081">
    <property type="entry name" value="GDHRDH"/>
</dbReference>
<dbReference type="CDD" id="cd05325">
    <property type="entry name" value="carb_red_sniffer_like_SDR_c"/>
    <property type="match status" value="1"/>
</dbReference>
<keyword evidence="2" id="KW-0521">NADP</keyword>
<evidence type="ECO:0000256" key="1">
    <source>
        <dbReference type="ARBA" id="ARBA00006484"/>
    </source>
</evidence>
<dbReference type="PROSITE" id="PS00061">
    <property type="entry name" value="ADH_SHORT"/>
    <property type="match status" value="1"/>
</dbReference>
<dbReference type="InterPro" id="IPR036291">
    <property type="entry name" value="NAD(P)-bd_dom_sf"/>
</dbReference>
<protein>
    <submittedName>
        <fullName evidence="3">Putative short chain oxidoreductase</fullName>
    </submittedName>
</protein>
<sequence>MPSYLITGTSRGLGLEMASQLSKNSENLIFATARGAPTPALQKLIDGSSGRVVYVQLDAEKEESIKSAVVQVEKHLNGKGLDILINNAGVMPFALNGVATMDNLSSTFSTNVLSVHLVTSAFIPLLQKGTEKKVFNVSTTLGSIAHAATYRQMPAPAYAVTKAALNMLTVQYSLGYEDQGFTFIALTPGWLKTDLGGDAADLPVEVGAEATLKIVQERGKEDTGKFINIKVAGWEKAPGRMNYYDGEEVAW</sequence>
<dbReference type="AlphaFoldDB" id="A0A6A6QYI2"/>
<keyword evidence="4" id="KW-1185">Reference proteome</keyword>
<evidence type="ECO:0000256" key="2">
    <source>
        <dbReference type="ARBA" id="ARBA00022857"/>
    </source>
</evidence>
<dbReference type="EMBL" id="MU004187">
    <property type="protein sequence ID" value="KAF2496703.1"/>
    <property type="molecule type" value="Genomic_DNA"/>
</dbReference>
<dbReference type="SUPFAM" id="SSF51735">
    <property type="entry name" value="NAD(P)-binding Rossmann-fold domains"/>
    <property type="match status" value="1"/>
</dbReference>
<dbReference type="Gene3D" id="3.40.50.720">
    <property type="entry name" value="NAD(P)-binding Rossmann-like Domain"/>
    <property type="match status" value="1"/>
</dbReference>
<dbReference type="Pfam" id="PF00106">
    <property type="entry name" value="adh_short"/>
    <property type="match status" value="1"/>
</dbReference>
<name>A0A6A6QYI2_9PEZI</name>
<evidence type="ECO:0000313" key="3">
    <source>
        <dbReference type="EMBL" id="KAF2496703.1"/>
    </source>
</evidence>
<accession>A0A6A6QYI2</accession>
<proteinExistence type="inferred from homology"/>
<dbReference type="InterPro" id="IPR051468">
    <property type="entry name" value="Fungal_SecMetab_SDRs"/>
</dbReference>